<accession>A0ABQ1BTZ6</accession>
<evidence type="ECO:0000313" key="4">
    <source>
        <dbReference type="EMBL" id="GFG67156.1"/>
    </source>
</evidence>
<keyword evidence="5" id="KW-1185">Reference proteome</keyword>
<proteinExistence type="inferred from homology"/>
<dbReference type="PANTHER" id="PTHR43245">
    <property type="entry name" value="BIFUNCTIONAL POLYMYXIN RESISTANCE PROTEIN ARNA"/>
    <property type="match status" value="1"/>
</dbReference>
<evidence type="ECO:0000256" key="1">
    <source>
        <dbReference type="ARBA" id="ARBA00009219"/>
    </source>
</evidence>
<dbReference type="Gene3D" id="3.40.50.720">
    <property type="entry name" value="NAD(P)-binding Rossmann-like Domain"/>
    <property type="match status" value="1"/>
</dbReference>
<evidence type="ECO:0000259" key="3">
    <source>
        <dbReference type="Pfam" id="PF01073"/>
    </source>
</evidence>
<dbReference type="InterPro" id="IPR002225">
    <property type="entry name" value="3Beta_OHSteriod_DH/Estase"/>
</dbReference>
<reference evidence="4 5" key="1">
    <citation type="journal article" date="2019" name="Emerg. Microbes Infect.">
        <title>Comprehensive subspecies identification of 175 nontuberculous mycobacteria species based on 7547 genomic profiles.</title>
        <authorList>
            <person name="Matsumoto Y."/>
            <person name="Kinjo T."/>
            <person name="Motooka D."/>
            <person name="Nabeya D."/>
            <person name="Jung N."/>
            <person name="Uechi K."/>
            <person name="Horii T."/>
            <person name="Iida T."/>
            <person name="Fujita J."/>
            <person name="Nakamura S."/>
        </authorList>
    </citation>
    <scope>NUCLEOTIDE SEQUENCE [LARGE SCALE GENOMIC DNA]</scope>
    <source>
        <strain evidence="4 5">JCM 13573</strain>
    </source>
</reference>
<organism evidence="4 5">
    <name type="scientific">Mycobacterium kubicae</name>
    <dbReference type="NCBI Taxonomy" id="120959"/>
    <lineage>
        <taxon>Bacteria</taxon>
        <taxon>Bacillati</taxon>
        <taxon>Actinomycetota</taxon>
        <taxon>Actinomycetes</taxon>
        <taxon>Mycobacteriales</taxon>
        <taxon>Mycobacteriaceae</taxon>
        <taxon>Mycobacterium</taxon>
        <taxon>Mycobacterium simiae complex</taxon>
    </lineage>
</organism>
<evidence type="ECO:0000256" key="2">
    <source>
        <dbReference type="ARBA" id="ARBA00023002"/>
    </source>
</evidence>
<name>A0ABQ1BTZ6_9MYCO</name>
<keyword evidence="2" id="KW-0560">Oxidoreductase</keyword>
<dbReference type="InterPro" id="IPR050177">
    <property type="entry name" value="Lipid_A_modif_metabolic_enz"/>
</dbReference>
<dbReference type="InterPro" id="IPR036291">
    <property type="entry name" value="NAD(P)-bd_dom_sf"/>
</dbReference>
<dbReference type="CDD" id="cd05241">
    <property type="entry name" value="3b-HSD-like_SDR_e"/>
    <property type="match status" value="1"/>
</dbReference>
<gene>
    <name evidence="4" type="ORF">MKUB_46460</name>
</gene>
<dbReference type="Proteomes" id="UP000465306">
    <property type="component" value="Unassembled WGS sequence"/>
</dbReference>
<dbReference type="EMBL" id="BLKU01000005">
    <property type="protein sequence ID" value="GFG67156.1"/>
    <property type="molecule type" value="Genomic_DNA"/>
</dbReference>
<comment type="similarity">
    <text evidence="1">Belongs to the 3-beta-HSD family.</text>
</comment>
<protein>
    <submittedName>
        <fullName evidence="4">3 beta-hydroxysteroid dehydrogenase/Delta 5--&gt;4-isomerase</fullName>
    </submittedName>
</protein>
<dbReference type="SUPFAM" id="SSF51735">
    <property type="entry name" value="NAD(P)-binding Rossmann-fold domains"/>
    <property type="match status" value="1"/>
</dbReference>
<sequence>MYSKLEHVSVMLPGMGDAALTTDLGNVLVTGGSGFVGANLVTTLLDRGHQVRSFDRAPSPLPQHPRLQVLEGDITDKGVCAAAVDGIDTIIHTAAIIELMGGAAVTQEYRQRSFAVNVGGTENLVHAGRQAGVKRFVYTSSNSVVMGGKNIFGGDETLPYTDRFNDLYTETKVTAERFVLSQNGVDGMLTCAIRPSGIWGTGDQTMFRKLFESVIKGHVKVLVGPKSAKLDNSYVHNLIHGFILAGQHLVPGGTAPGEAYFINDADPINMFEFARPVVEACGEKWPRIRVSGPAVHWVMTGWQRLHFRFGFPAPLLEPLAVERLYLDNYFSVDKARRDLGYEPLFTTEQAMKECLPYYVDLFHRMKNEAQAAKRAGKRATDTGKAASGTK</sequence>
<dbReference type="PANTHER" id="PTHR43245:SF51">
    <property type="entry name" value="SHORT CHAIN DEHYDROGENASE_REDUCTASE FAMILY 42E, MEMBER 2"/>
    <property type="match status" value="1"/>
</dbReference>
<feature type="domain" description="3-beta hydroxysteroid dehydrogenase/isomerase" evidence="3">
    <location>
        <begin position="28"/>
        <end position="284"/>
    </location>
</feature>
<evidence type="ECO:0000313" key="5">
    <source>
        <dbReference type="Proteomes" id="UP000465306"/>
    </source>
</evidence>
<comment type="caution">
    <text evidence="4">The sequence shown here is derived from an EMBL/GenBank/DDBJ whole genome shotgun (WGS) entry which is preliminary data.</text>
</comment>
<dbReference type="Pfam" id="PF01073">
    <property type="entry name" value="3Beta_HSD"/>
    <property type="match status" value="1"/>
</dbReference>